<keyword evidence="3" id="KW-1185">Reference proteome</keyword>
<organism evidence="2 3">
    <name type="scientific">Dokdonia donghaensis DSW-1</name>
    <dbReference type="NCBI Taxonomy" id="1300343"/>
    <lineage>
        <taxon>Bacteria</taxon>
        <taxon>Pseudomonadati</taxon>
        <taxon>Bacteroidota</taxon>
        <taxon>Flavobacteriia</taxon>
        <taxon>Flavobacteriales</taxon>
        <taxon>Flavobacteriaceae</taxon>
        <taxon>Dokdonia</taxon>
    </lineage>
</organism>
<reference evidence="2 3" key="1">
    <citation type="submission" date="2014-10" db="EMBL/GenBank/DDBJ databases">
        <title>Draft genome sequence of the proteorhodopsin-containing marine bacterium Dokdonia donghaensis.</title>
        <authorList>
            <person name="Gomez-Consarnau L."/>
            <person name="Gonzalez J.M."/>
            <person name="Riedel T."/>
            <person name="Jaenicke S."/>
            <person name="Wagner-Doebler I."/>
            <person name="Fuhrman J.A."/>
        </authorList>
    </citation>
    <scope>NUCLEOTIDE SEQUENCE [LARGE SCALE GENOMIC DNA]</scope>
    <source>
        <strain evidence="2 3">DSW-1</strain>
    </source>
</reference>
<keyword evidence="1" id="KW-0812">Transmembrane</keyword>
<evidence type="ECO:0000313" key="3">
    <source>
        <dbReference type="Proteomes" id="UP000030140"/>
    </source>
</evidence>
<protein>
    <recommendedName>
        <fullName evidence="4">SGNH/GDSL hydrolase family protein</fullName>
    </recommendedName>
</protein>
<proteinExistence type="predicted"/>
<name>A0A0A2GYS0_9FLAO</name>
<sequence length="291" mass="33293">MRSFFKYIGVISIIIVVLLLLLDVIYTAAYQNEVPRNKVQLVANMKESHIDYIFLGSSRTENHIDCELVEKLTGKSCINLGIQGGRLNDYKILVRLLKQNSISFEKLFVQVDYIYNFKGHSPSFIASFMPFLNSNNLPPNIIDDLGLPDYYSVPFLRYAVNDSKIGFRETFMQYLRKPSRVNYESGFSPLQGVGSHISGHFPNSIVSTNEALEDIVQQVEQDKLILFTAPYCENGENRNTFLKALKERHISLKDYSKLFDANSEYYVNCGHLNEKGANQFTKILTQDILID</sequence>
<dbReference type="AlphaFoldDB" id="A0A0A2GYS0"/>
<keyword evidence="1" id="KW-0472">Membrane</keyword>
<evidence type="ECO:0008006" key="4">
    <source>
        <dbReference type="Google" id="ProtNLM"/>
    </source>
</evidence>
<gene>
    <name evidence="2" type="ORF">NV36_13235</name>
</gene>
<accession>A0A0A2GYS0</accession>
<dbReference type="Proteomes" id="UP000030140">
    <property type="component" value="Unassembled WGS sequence"/>
</dbReference>
<dbReference type="SUPFAM" id="SSF52266">
    <property type="entry name" value="SGNH hydrolase"/>
    <property type="match status" value="1"/>
</dbReference>
<comment type="caution">
    <text evidence="2">The sequence shown here is derived from an EMBL/GenBank/DDBJ whole genome shotgun (WGS) entry which is preliminary data.</text>
</comment>
<evidence type="ECO:0000256" key="1">
    <source>
        <dbReference type="SAM" id="Phobius"/>
    </source>
</evidence>
<feature type="transmembrane region" description="Helical" evidence="1">
    <location>
        <begin position="7"/>
        <end position="29"/>
    </location>
</feature>
<evidence type="ECO:0000313" key="2">
    <source>
        <dbReference type="EMBL" id="KGO07708.1"/>
    </source>
</evidence>
<dbReference type="PATRIC" id="fig|1300343.5.peg.1537"/>
<dbReference type="EMBL" id="JSAQ01000001">
    <property type="protein sequence ID" value="KGO07708.1"/>
    <property type="molecule type" value="Genomic_DNA"/>
</dbReference>
<dbReference type="OrthoDB" id="7297045at2"/>
<dbReference type="KEGG" id="ddo:I597_1528"/>
<keyword evidence="1" id="KW-1133">Transmembrane helix</keyword>